<gene>
    <name evidence="2" type="ORF">QPX23_09305</name>
</gene>
<sequence>MIAHRYIISTTDRWSSNVEAALANQIIETSRISIPDIASALLNWDVAFPGKEAFQPRKHFGKGLSVSCKIKLHSPVDDLPDPRSVWFR</sequence>
<feature type="domain" description="Mrr-like" evidence="1">
    <location>
        <begin position="2"/>
        <end position="52"/>
    </location>
</feature>
<keyword evidence="3" id="KW-1185">Reference proteome</keyword>
<name>A0ABT7FZK3_9CORY</name>
<proteinExistence type="predicted"/>
<accession>A0ABT7FZK3</accession>
<dbReference type="EMBL" id="JASNUQ010000017">
    <property type="protein sequence ID" value="MDK4290907.1"/>
    <property type="molecule type" value="Genomic_DNA"/>
</dbReference>
<reference evidence="2 3" key="1">
    <citation type="submission" date="2023-05" db="EMBL/GenBank/DDBJ databases">
        <title>Metabolic capabilities are highly conserved among human nasal-associated Corynebacterium species in pangenomic analyses.</title>
        <authorList>
            <person name="Tran T.H."/>
            <person name="Roberts A.Q."/>
            <person name="Escapa I.F."/>
            <person name="Gao W."/>
            <person name="Conlan S."/>
            <person name="Kong H."/>
            <person name="Segre J.A."/>
            <person name="Kelly M.S."/>
            <person name="Lemon K.P."/>
        </authorList>
    </citation>
    <scope>NUCLEOTIDE SEQUENCE [LARGE SCALE GENOMIC DNA]</scope>
    <source>
        <strain evidence="2 3">KPL3772</strain>
    </source>
</reference>
<evidence type="ECO:0000259" key="1">
    <source>
        <dbReference type="Pfam" id="PF13156"/>
    </source>
</evidence>
<dbReference type="Pfam" id="PF13156">
    <property type="entry name" value="Mrr_cat_2"/>
    <property type="match status" value="1"/>
</dbReference>
<dbReference type="InterPro" id="IPR039442">
    <property type="entry name" value="Mrr-like_dom"/>
</dbReference>
<organism evidence="2 3">
    <name type="scientific">Corynebacterium pseudodiphtheriticum</name>
    <dbReference type="NCBI Taxonomy" id="37637"/>
    <lineage>
        <taxon>Bacteria</taxon>
        <taxon>Bacillati</taxon>
        <taxon>Actinomycetota</taxon>
        <taxon>Actinomycetes</taxon>
        <taxon>Mycobacteriales</taxon>
        <taxon>Corynebacteriaceae</taxon>
        <taxon>Corynebacterium</taxon>
    </lineage>
</organism>
<evidence type="ECO:0000313" key="2">
    <source>
        <dbReference type="EMBL" id="MDK4290907.1"/>
    </source>
</evidence>
<protein>
    <recommendedName>
        <fullName evidence="1">Mrr-like domain-containing protein</fullName>
    </recommendedName>
</protein>
<evidence type="ECO:0000313" key="3">
    <source>
        <dbReference type="Proteomes" id="UP001239759"/>
    </source>
</evidence>
<dbReference type="RefSeq" id="WP_284587935.1">
    <property type="nucleotide sequence ID" value="NZ_JASNUQ010000017.1"/>
</dbReference>
<dbReference type="Proteomes" id="UP001239759">
    <property type="component" value="Unassembled WGS sequence"/>
</dbReference>
<comment type="caution">
    <text evidence="2">The sequence shown here is derived from an EMBL/GenBank/DDBJ whole genome shotgun (WGS) entry which is preliminary data.</text>
</comment>